<sequence length="220" mass="24434">MDDADETQATIEVALPVSSINPFVDKAYEMSRLLLEGERVLEAGHVFSCSIEKLAGDCCTVVGFVLQTSALTSDPHELEVTLNGRNVGDTSCSCKAGNYKCKHIVAMLLHINARRTFNVLSSTDLPQKWGKAQKKAVSAKYAPRRIVDFPCLEKVKRDPVPLPKGDLLGRLMEGLPYRSAAQRHTEEIRTFEDTAAPSASEVYERYLFATLKGLSEYYSW</sequence>
<organism evidence="1 2">
    <name type="scientific">Ixodes persulcatus</name>
    <name type="common">Taiga tick</name>
    <dbReference type="NCBI Taxonomy" id="34615"/>
    <lineage>
        <taxon>Eukaryota</taxon>
        <taxon>Metazoa</taxon>
        <taxon>Ecdysozoa</taxon>
        <taxon>Arthropoda</taxon>
        <taxon>Chelicerata</taxon>
        <taxon>Arachnida</taxon>
        <taxon>Acari</taxon>
        <taxon>Parasitiformes</taxon>
        <taxon>Ixodida</taxon>
        <taxon>Ixodoidea</taxon>
        <taxon>Ixodidae</taxon>
        <taxon>Ixodinae</taxon>
        <taxon>Ixodes</taxon>
    </lineage>
</organism>
<gene>
    <name evidence="1" type="ORF">HPB47_017820</name>
</gene>
<evidence type="ECO:0000313" key="1">
    <source>
        <dbReference type="EMBL" id="KAG0445246.1"/>
    </source>
</evidence>
<accession>A0AC60R0T6</accession>
<reference evidence="1 2" key="1">
    <citation type="journal article" date="2020" name="Cell">
        <title>Large-Scale Comparative Analyses of Tick Genomes Elucidate Their Genetic Diversity and Vector Capacities.</title>
        <authorList>
            <consortium name="Tick Genome and Microbiome Consortium (TIGMIC)"/>
            <person name="Jia N."/>
            <person name="Wang J."/>
            <person name="Shi W."/>
            <person name="Du L."/>
            <person name="Sun Y."/>
            <person name="Zhan W."/>
            <person name="Jiang J.F."/>
            <person name="Wang Q."/>
            <person name="Zhang B."/>
            <person name="Ji P."/>
            <person name="Bell-Sakyi L."/>
            <person name="Cui X.M."/>
            <person name="Yuan T.T."/>
            <person name="Jiang B.G."/>
            <person name="Yang W.F."/>
            <person name="Lam T.T."/>
            <person name="Chang Q.C."/>
            <person name="Ding S.J."/>
            <person name="Wang X.J."/>
            <person name="Zhu J.G."/>
            <person name="Ruan X.D."/>
            <person name="Zhao L."/>
            <person name="Wei J.T."/>
            <person name="Ye R.Z."/>
            <person name="Que T.C."/>
            <person name="Du C.H."/>
            <person name="Zhou Y.H."/>
            <person name="Cheng J.X."/>
            <person name="Dai P.F."/>
            <person name="Guo W.B."/>
            <person name="Han X.H."/>
            <person name="Huang E.J."/>
            <person name="Li L.F."/>
            <person name="Wei W."/>
            <person name="Gao Y.C."/>
            <person name="Liu J.Z."/>
            <person name="Shao H.Z."/>
            <person name="Wang X."/>
            <person name="Wang C.C."/>
            <person name="Yang T.C."/>
            <person name="Huo Q.B."/>
            <person name="Li W."/>
            <person name="Chen H.Y."/>
            <person name="Chen S.E."/>
            <person name="Zhou L.G."/>
            <person name="Ni X.B."/>
            <person name="Tian J.H."/>
            <person name="Sheng Y."/>
            <person name="Liu T."/>
            <person name="Pan Y.S."/>
            <person name="Xia L.Y."/>
            <person name="Li J."/>
            <person name="Zhao F."/>
            <person name="Cao W.C."/>
        </authorList>
    </citation>
    <scope>NUCLEOTIDE SEQUENCE [LARGE SCALE GENOMIC DNA]</scope>
    <source>
        <strain evidence="1">Iper-2018</strain>
    </source>
</reference>
<keyword evidence="2" id="KW-1185">Reference proteome</keyword>
<protein>
    <submittedName>
        <fullName evidence="1">Uncharacterized protein</fullName>
    </submittedName>
</protein>
<proteinExistence type="predicted"/>
<evidence type="ECO:0000313" key="2">
    <source>
        <dbReference type="Proteomes" id="UP000805193"/>
    </source>
</evidence>
<name>A0AC60R0T6_IXOPE</name>
<dbReference type="Proteomes" id="UP000805193">
    <property type="component" value="Unassembled WGS sequence"/>
</dbReference>
<comment type="caution">
    <text evidence="1">The sequence shown here is derived from an EMBL/GenBank/DDBJ whole genome shotgun (WGS) entry which is preliminary data.</text>
</comment>
<dbReference type="EMBL" id="JABSTQ010000679">
    <property type="protein sequence ID" value="KAG0445246.1"/>
    <property type="molecule type" value="Genomic_DNA"/>
</dbReference>